<dbReference type="PANTHER" id="PTHR24251">
    <property type="entry name" value="OVOCHYMASE-RELATED"/>
    <property type="match status" value="1"/>
</dbReference>
<feature type="disulfide bond" evidence="3">
    <location>
        <begin position="149"/>
        <end position="176"/>
    </location>
</feature>
<dbReference type="Pfam" id="PF00431">
    <property type="entry name" value="CUB"/>
    <property type="match status" value="2"/>
</dbReference>
<dbReference type="AlphaFoldDB" id="A0AAF3F5A2"/>
<evidence type="ECO:0000313" key="7">
    <source>
        <dbReference type="Proteomes" id="UP000887575"/>
    </source>
</evidence>
<accession>A0AAF3F5A2</accession>
<dbReference type="PROSITE" id="PS01180">
    <property type="entry name" value="CUB"/>
    <property type="match status" value="2"/>
</dbReference>
<dbReference type="InterPro" id="IPR001304">
    <property type="entry name" value="C-type_lectin-like"/>
</dbReference>
<reference evidence="8" key="1">
    <citation type="submission" date="2024-02" db="UniProtKB">
        <authorList>
            <consortium name="WormBaseParasite"/>
        </authorList>
    </citation>
    <scope>IDENTIFICATION</scope>
</reference>
<dbReference type="PANTHER" id="PTHR24251:SF52">
    <property type="entry name" value="CUB DOMAIN-CONTAINING PROTEIN"/>
    <property type="match status" value="1"/>
</dbReference>
<feature type="chain" id="PRO_5041966913" evidence="4">
    <location>
        <begin position="17"/>
        <end position="380"/>
    </location>
</feature>
<feature type="domain" description="CUB" evidence="5">
    <location>
        <begin position="149"/>
        <end position="260"/>
    </location>
</feature>
<sequence length="380" mass="42872">MFILTIIFALSLQALGQQQPCPAGWSQFGKKCFWYSQSVQRTWTNANRYCIDIGGALAGTYDNNDLAFVGNLSANSMYPVWTGLNLKNGYWEFIDGTYSFGLTSQWLSGEPLANQGTCGAIRTTNPVGYFNMQCLNVQPFVCNQKIATCDSANQTQRYGVVQSPNFPDQYANNENCIQYITGNQTNFVELIFDAWNVETPYDYVTLYDGNYPSGQWTLLANLTYDPTNITDTTLKPSFQTTSNVMTIRFVTDFSGTRSGWHANYTLKPYLPYVSQSGSSGVLNSPNYPNDYPNDSEQWSYINTLGGTRIVLQFLDFRMEKNRDWLYVYDGGDTSSPLLGNFTGFDIPSQQLLSTNNIMSLFFYTDYSIEAKGFSATWKLM</sequence>
<evidence type="ECO:0000256" key="4">
    <source>
        <dbReference type="SAM" id="SignalP"/>
    </source>
</evidence>
<dbReference type="CDD" id="cd00041">
    <property type="entry name" value="CUB"/>
    <property type="match status" value="2"/>
</dbReference>
<dbReference type="InterPro" id="IPR016187">
    <property type="entry name" value="CTDL_fold"/>
</dbReference>
<evidence type="ECO:0000256" key="1">
    <source>
        <dbReference type="ARBA" id="ARBA00022737"/>
    </source>
</evidence>
<feature type="domain" description="C-type lectin" evidence="6">
    <location>
        <begin position="28"/>
        <end position="143"/>
    </location>
</feature>
<dbReference type="PROSITE" id="PS50041">
    <property type="entry name" value="C_TYPE_LECTIN_2"/>
    <property type="match status" value="1"/>
</dbReference>
<evidence type="ECO:0000259" key="6">
    <source>
        <dbReference type="PROSITE" id="PS50041"/>
    </source>
</evidence>
<keyword evidence="4" id="KW-0732">Signal</keyword>
<protein>
    <submittedName>
        <fullName evidence="8">Uncharacterized protein</fullName>
    </submittedName>
</protein>
<dbReference type="CDD" id="cd00037">
    <property type="entry name" value="CLECT"/>
    <property type="match status" value="1"/>
</dbReference>
<feature type="signal peptide" evidence="4">
    <location>
        <begin position="1"/>
        <end position="16"/>
    </location>
</feature>
<dbReference type="SUPFAM" id="SSF56436">
    <property type="entry name" value="C-type lectin-like"/>
    <property type="match status" value="1"/>
</dbReference>
<evidence type="ECO:0000313" key="8">
    <source>
        <dbReference type="WBParaSite" id="MBELARI_LOCUS20833"/>
    </source>
</evidence>
<name>A0AAF3F5A2_9BILA</name>
<keyword evidence="7" id="KW-1185">Reference proteome</keyword>
<dbReference type="SMART" id="SM00034">
    <property type="entry name" value="CLECT"/>
    <property type="match status" value="1"/>
</dbReference>
<dbReference type="InterPro" id="IPR016186">
    <property type="entry name" value="C-type_lectin-like/link_sf"/>
</dbReference>
<keyword evidence="1" id="KW-0677">Repeat</keyword>
<keyword evidence="2 3" id="KW-1015">Disulfide bond</keyword>
<evidence type="ECO:0000256" key="3">
    <source>
        <dbReference type="PROSITE-ProRule" id="PRU00059"/>
    </source>
</evidence>
<dbReference type="WBParaSite" id="MBELARI_LOCUS20833">
    <property type="protein sequence ID" value="MBELARI_LOCUS20833"/>
    <property type="gene ID" value="MBELARI_LOCUS20833"/>
</dbReference>
<dbReference type="FunFam" id="2.60.120.290:FF:000005">
    <property type="entry name" value="Procollagen C-endopeptidase enhancer 1"/>
    <property type="match status" value="1"/>
</dbReference>
<dbReference type="InterPro" id="IPR035914">
    <property type="entry name" value="Sperma_CUB_dom_sf"/>
</dbReference>
<dbReference type="Pfam" id="PF00059">
    <property type="entry name" value="Lectin_C"/>
    <property type="match status" value="1"/>
</dbReference>
<evidence type="ECO:0000259" key="5">
    <source>
        <dbReference type="PROSITE" id="PS01180"/>
    </source>
</evidence>
<feature type="domain" description="CUB" evidence="5">
    <location>
        <begin position="262"/>
        <end position="380"/>
    </location>
</feature>
<dbReference type="Proteomes" id="UP000887575">
    <property type="component" value="Unassembled WGS sequence"/>
</dbReference>
<evidence type="ECO:0000256" key="2">
    <source>
        <dbReference type="ARBA" id="ARBA00023157"/>
    </source>
</evidence>
<proteinExistence type="predicted"/>
<comment type="caution">
    <text evidence="3">Lacks conserved residue(s) required for the propagation of feature annotation.</text>
</comment>
<dbReference type="Gene3D" id="3.10.100.10">
    <property type="entry name" value="Mannose-Binding Protein A, subunit A"/>
    <property type="match status" value="1"/>
</dbReference>
<dbReference type="SMART" id="SM00042">
    <property type="entry name" value="CUB"/>
    <property type="match status" value="2"/>
</dbReference>
<organism evidence="7 8">
    <name type="scientific">Mesorhabditis belari</name>
    <dbReference type="NCBI Taxonomy" id="2138241"/>
    <lineage>
        <taxon>Eukaryota</taxon>
        <taxon>Metazoa</taxon>
        <taxon>Ecdysozoa</taxon>
        <taxon>Nematoda</taxon>
        <taxon>Chromadorea</taxon>
        <taxon>Rhabditida</taxon>
        <taxon>Rhabditina</taxon>
        <taxon>Rhabditomorpha</taxon>
        <taxon>Rhabditoidea</taxon>
        <taxon>Rhabditidae</taxon>
        <taxon>Mesorhabditinae</taxon>
        <taxon>Mesorhabditis</taxon>
    </lineage>
</organism>
<dbReference type="SUPFAM" id="SSF49854">
    <property type="entry name" value="Spermadhesin, CUB domain"/>
    <property type="match status" value="2"/>
</dbReference>
<dbReference type="InterPro" id="IPR000859">
    <property type="entry name" value="CUB_dom"/>
</dbReference>
<dbReference type="Gene3D" id="2.60.120.290">
    <property type="entry name" value="Spermadhesin, CUB domain"/>
    <property type="match status" value="2"/>
</dbReference>